<feature type="region of interest" description="Disordered" evidence="1">
    <location>
        <begin position="172"/>
        <end position="299"/>
    </location>
</feature>
<proteinExistence type="predicted"/>
<evidence type="ECO:0000313" key="2">
    <source>
        <dbReference type="EMBL" id="RAI29328.1"/>
    </source>
</evidence>
<dbReference type="EMBL" id="NPEV01000004">
    <property type="protein sequence ID" value="RAI29328.1"/>
    <property type="molecule type" value="Genomic_DNA"/>
</dbReference>
<feature type="compositionally biased region" description="Acidic residues" evidence="1">
    <location>
        <begin position="238"/>
        <end position="293"/>
    </location>
</feature>
<accession>A0A327K1T0</accession>
<comment type="caution">
    <text evidence="2">The sequence shown here is derived from an EMBL/GenBank/DDBJ whole genome shotgun (WGS) entry which is preliminary data.</text>
</comment>
<organism evidence="2 3">
    <name type="scientific">Rhodobium orientis</name>
    <dbReference type="NCBI Taxonomy" id="34017"/>
    <lineage>
        <taxon>Bacteria</taxon>
        <taxon>Pseudomonadati</taxon>
        <taxon>Pseudomonadota</taxon>
        <taxon>Alphaproteobacteria</taxon>
        <taxon>Hyphomicrobiales</taxon>
        <taxon>Rhodobiaceae</taxon>
        <taxon>Rhodobium</taxon>
    </lineage>
</organism>
<reference evidence="2 3" key="1">
    <citation type="submission" date="2017-07" db="EMBL/GenBank/DDBJ databases">
        <title>Draft Genome Sequences of Select Purple Nonsulfur Bacteria.</title>
        <authorList>
            <person name="Lasarre B."/>
            <person name="Mckinlay J.B."/>
        </authorList>
    </citation>
    <scope>NUCLEOTIDE SEQUENCE [LARGE SCALE GENOMIC DNA]</scope>
    <source>
        <strain evidence="2 3">DSM 11290</strain>
    </source>
</reference>
<evidence type="ECO:0000313" key="3">
    <source>
        <dbReference type="Proteomes" id="UP000249299"/>
    </source>
</evidence>
<feature type="compositionally biased region" description="Basic and acidic residues" evidence="1">
    <location>
        <begin position="199"/>
        <end position="212"/>
    </location>
</feature>
<evidence type="ECO:0000256" key="1">
    <source>
        <dbReference type="SAM" id="MobiDB-lite"/>
    </source>
</evidence>
<protein>
    <submittedName>
        <fullName evidence="2">Cytoplasmic protein</fullName>
    </submittedName>
</protein>
<dbReference type="OrthoDB" id="9789843at2"/>
<sequence>MTSTPLMPKATAVWLVDNTALSFEQIAAFCKLHPLEVKAIADGEAAQGIKGLDPLQTGQLTREEIDKAEADPKHHLKLAERKVRVPEARRRGPRYTPVSRRQDRPNAILWLVRNHPEVKDSQIMRLVGTTKPTIQAIRERTHWNAANLSPMDPVTLGLCSQIELDLEVEKAAKNAPRPPVEEAGSTLLSVEETVAPPVRDADVFAKSDRPSEPDPEEEVYDPDQVFAKLKTLKGSDKEVEDANEEETLEEETSEVEASEVEASGEVETSGEESDNGAEEEASSGEESPSEESDDDRKPE</sequence>
<name>A0A327K1T0_9HYPH</name>
<gene>
    <name evidence="2" type="ORF">CH339_03315</name>
</gene>
<dbReference type="InterPro" id="IPR010421">
    <property type="entry name" value="TrcR"/>
</dbReference>
<dbReference type="AlphaFoldDB" id="A0A327K1T0"/>
<dbReference type="Pfam" id="PF06242">
    <property type="entry name" value="TrcR"/>
    <property type="match status" value="1"/>
</dbReference>
<keyword evidence="3" id="KW-1185">Reference proteome</keyword>
<dbReference type="Proteomes" id="UP000249299">
    <property type="component" value="Unassembled WGS sequence"/>
</dbReference>